<keyword evidence="1" id="KW-0732">Signal</keyword>
<evidence type="ECO:0000313" key="2">
    <source>
        <dbReference type="EMBL" id="KAG0688045.1"/>
    </source>
</evidence>
<accession>A0A9P6WJ42</accession>
<organism evidence="2 3">
    <name type="scientific">Pichia californica</name>
    <dbReference type="NCBI Taxonomy" id="460514"/>
    <lineage>
        <taxon>Eukaryota</taxon>
        <taxon>Fungi</taxon>
        <taxon>Dikarya</taxon>
        <taxon>Ascomycota</taxon>
        <taxon>Saccharomycotina</taxon>
        <taxon>Pichiomycetes</taxon>
        <taxon>Pichiales</taxon>
        <taxon>Pichiaceae</taxon>
        <taxon>Pichia</taxon>
    </lineage>
</organism>
<sequence length="282" mass="32319">MLVHALLIHASASALGHQPPHHAAKRRLVDHLNGLSLALNSNTHSPADTDSTSKPSLFGSFTKEQLDKPLFDPNKVIIKNIDKFLNENNDQFDDLISEKNLNLIDLRNAGLNNLIISSGMDLKKAWKNLSNISNISNLSDNPNNNNLNDLIYKLIWDEYVSKYFSLIKYYNPIYLVWNIYLQWEKNKSNNTNSSSNNNQIIELDDDEMMIDDNNSNIIPDHNTTLSSREQSLHNATSSYGSYYTHDENDNSFPNNNTTYYSHYHYDPDSMIEDVDDDIMMED</sequence>
<dbReference type="EMBL" id="PUHW01000188">
    <property type="protein sequence ID" value="KAG0688045.1"/>
    <property type="molecule type" value="Genomic_DNA"/>
</dbReference>
<evidence type="ECO:0000256" key="1">
    <source>
        <dbReference type="SAM" id="SignalP"/>
    </source>
</evidence>
<feature type="signal peptide" evidence="1">
    <location>
        <begin position="1"/>
        <end position="16"/>
    </location>
</feature>
<comment type="caution">
    <text evidence="2">The sequence shown here is derived from an EMBL/GenBank/DDBJ whole genome shotgun (WGS) entry which is preliminary data.</text>
</comment>
<protein>
    <submittedName>
        <fullName evidence="2">Uncharacterized protein</fullName>
    </submittedName>
</protein>
<dbReference type="AlphaFoldDB" id="A0A9P6WJ42"/>
<keyword evidence="3" id="KW-1185">Reference proteome</keyword>
<gene>
    <name evidence="2" type="ORF">C6P40_001464</name>
</gene>
<proteinExistence type="predicted"/>
<dbReference type="Proteomes" id="UP000697127">
    <property type="component" value="Unassembled WGS sequence"/>
</dbReference>
<reference evidence="2" key="1">
    <citation type="submission" date="2020-11" db="EMBL/GenBank/DDBJ databases">
        <title>Kefir isolates.</title>
        <authorList>
            <person name="Marcisauskas S."/>
            <person name="Kim Y."/>
            <person name="Blasche S."/>
        </authorList>
    </citation>
    <scope>NUCLEOTIDE SEQUENCE</scope>
    <source>
        <strain evidence="2">Olga-1</strain>
    </source>
</reference>
<evidence type="ECO:0000313" key="3">
    <source>
        <dbReference type="Proteomes" id="UP000697127"/>
    </source>
</evidence>
<feature type="chain" id="PRO_5040175254" evidence="1">
    <location>
        <begin position="17"/>
        <end position="282"/>
    </location>
</feature>
<name>A0A9P6WJ42_9ASCO</name>